<keyword evidence="1" id="KW-0677">Repeat</keyword>
<keyword evidence="2 3" id="KW-0040">ANK repeat</keyword>
<dbReference type="Gene3D" id="2.60.120.920">
    <property type="match status" value="1"/>
</dbReference>
<evidence type="ECO:0000313" key="6">
    <source>
        <dbReference type="Proteomes" id="UP001375240"/>
    </source>
</evidence>
<gene>
    <name evidence="5" type="ORF">TWF696_000153</name>
</gene>
<dbReference type="AlphaFoldDB" id="A0AAV9VAF3"/>
<evidence type="ECO:0000256" key="2">
    <source>
        <dbReference type="ARBA" id="ARBA00023043"/>
    </source>
</evidence>
<evidence type="ECO:0000256" key="1">
    <source>
        <dbReference type="ARBA" id="ARBA00022737"/>
    </source>
</evidence>
<dbReference type="InterPro" id="IPR001870">
    <property type="entry name" value="B30.2/SPRY"/>
</dbReference>
<dbReference type="EMBL" id="JAVHNQ010000001">
    <property type="protein sequence ID" value="KAK6358981.1"/>
    <property type="molecule type" value="Genomic_DNA"/>
</dbReference>
<dbReference type="SMART" id="SM00248">
    <property type="entry name" value="ANK"/>
    <property type="match status" value="6"/>
</dbReference>
<protein>
    <recommendedName>
        <fullName evidence="4">B30.2/SPRY domain-containing protein</fullName>
    </recommendedName>
</protein>
<comment type="caution">
    <text evidence="5">The sequence shown here is derived from an EMBL/GenBank/DDBJ whole genome shotgun (WGS) entry which is preliminary data.</text>
</comment>
<dbReference type="InterPro" id="IPR002110">
    <property type="entry name" value="Ankyrin_rpt"/>
</dbReference>
<dbReference type="PANTHER" id="PTHR24123:SF33">
    <property type="entry name" value="PROTEIN HOS4"/>
    <property type="match status" value="1"/>
</dbReference>
<dbReference type="PANTHER" id="PTHR24123">
    <property type="entry name" value="ANKYRIN REPEAT-CONTAINING"/>
    <property type="match status" value="1"/>
</dbReference>
<evidence type="ECO:0000313" key="5">
    <source>
        <dbReference type="EMBL" id="KAK6358981.1"/>
    </source>
</evidence>
<dbReference type="PROSITE" id="PS50088">
    <property type="entry name" value="ANK_REPEAT"/>
    <property type="match status" value="1"/>
</dbReference>
<dbReference type="InterPro" id="IPR043136">
    <property type="entry name" value="B30.2/SPRY_sf"/>
</dbReference>
<evidence type="ECO:0000259" key="4">
    <source>
        <dbReference type="PROSITE" id="PS50188"/>
    </source>
</evidence>
<feature type="domain" description="B30.2/SPRY" evidence="4">
    <location>
        <begin position="765"/>
        <end position="975"/>
    </location>
</feature>
<proteinExistence type="predicted"/>
<accession>A0AAV9VAF3</accession>
<sequence length="1022" mass="115769">MPERYSPNEPRRRYEINYWYDHLKVLQKWWTPECLEDSWWSELLNQLSIFLKPDNWYRWSINSGESPPHEAMDLPLGGLQVFEDPFHFACHYGLHILIDILAIPSKFQKIIRAPEPRSLSLQAARRKAMVLLTKRFLVDAPSTHLAGDMPIHLDCHEVLDLLNASIALKLMRDREDRWIPLLTPIESPLRSAWLANWALGLAQAAEAKETPDLPEKHTLVSRLLNIFDFDDHPEIKADTESLLASHQWEKKSIEEELKALVANHPGFYWSPVSLRIIRELPQRESWGIDGSICDRPDVFGALPLYIAARHTETLKHLIQLGADINKPNPLNAVKAFDRCPGDPPIVAILHSASTLGPREAPLYLRSAEVLISEGARLDVNSRGTNETLLHLAAAARDLKFFKLLCVSGDKDWDVHAQDDRLQTPMHRLFQFRHNKHPQDAKAMKEVLQICRIMVKMQRSDREPLVDVEDSYSVRPLALAVQGGFVEGVKLLIELGADIHDKDNNQNTCFHLLALEYRDIGENGAKIAEILFENNVDYISGSGDKITPLWFAAKMGSLGLFQLLLPKYIELGHRHPQQNPLLLETSVGHTLFHAAAHIYQHPTTLKDQRTIFKELIAAISQFTDIKNFLQIPSLLSGGIASFDSITSLDLETANAILDLTDDLSYRDYYGFNILDHICRIITCDLGRISSHGLKQEFQDIFYRCLGALRPFSFSYLECSLFGPRMSTEARILEIIDFPKMISLCGPPSRDPHGWTMWDVLSAAGRHHLLHHFPDEGPSPPTVFKKPSRISLSLTNSVKLSDDGLECFPSDNTRQPLDEQPILVSDHPVPPVSGIFYFEMEVPKVLSSDDTGPVSETASLYSESPELDRIAIGLRTMINLGGKPNAPYGIQCLPSGIISLQDLISDIDYIDDDLEGRHLQAKVLGCGVNMAERIVFFTMDGKVETKPCYINPGIYYPMFVVPPDHEGLRVNFGAKPFLFEDANNPEWEWKISRIECFNVSAAEDDEHGRPVPLRGRYRAEYEYM</sequence>
<name>A0AAV9VAF3_9PEZI</name>
<dbReference type="InterPro" id="IPR036770">
    <property type="entry name" value="Ankyrin_rpt-contain_sf"/>
</dbReference>
<organism evidence="5 6">
    <name type="scientific">Orbilia brochopaga</name>
    <dbReference type="NCBI Taxonomy" id="3140254"/>
    <lineage>
        <taxon>Eukaryota</taxon>
        <taxon>Fungi</taxon>
        <taxon>Dikarya</taxon>
        <taxon>Ascomycota</taxon>
        <taxon>Pezizomycotina</taxon>
        <taxon>Orbiliomycetes</taxon>
        <taxon>Orbiliales</taxon>
        <taxon>Orbiliaceae</taxon>
        <taxon>Orbilia</taxon>
    </lineage>
</organism>
<dbReference type="Proteomes" id="UP001375240">
    <property type="component" value="Unassembled WGS sequence"/>
</dbReference>
<dbReference type="Pfam" id="PF12796">
    <property type="entry name" value="Ank_2"/>
    <property type="match status" value="1"/>
</dbReference>
<dbReference type="Gene3D" id="1.25.40.20">
    <property type="entry name" value="Ankyrin repeat-containing domain"/>
    <property type="match status" value="1"/>
</dbReference>
<keyword evidence="6" id="KW-1185">Reference proteome</keyword>
<evidence type="ECO:0000256" key="3">
    <source>
        <dbReference type="PROSITE-ProRule" id="PRU00023"/>
    </source>
</evidence>
<dbReference type="SUPFAM" id="SSF48403">
    <property type="entry name" value="Ankyrin repeat"/>
    <property type="match status" value="1"/>
</dbReference>
<dbReference type="PROSITE" id="PS50188">
    <property type="entry name" value="B302_SPRY"/>
    <property type="match status" value="1"/>
</dbReference>
<dbReference type="PROSITE" id="PS50297">
    <property type="entry name" value="ANK_REP_REGION"/>
    <property type="match status" value="1"/>
</dbReference>
<dbReference type="InterPro" id="IPR051165">
    <property type="entry name" value="Multifunctional_ANK_Repeat"/>
</dbReference>
<feature type="repeat" description="ANK" evidence="3">
    <location>
        <begin position="471"/>
        <end position="503"/>
    </location>
</feature>
<reference evidence="5 6" key="1">
    <citation type="submission" date="2019-10" db="EMBL/GenBank/DDBJ databases">
        <authorList>
            <person name="Palmer J.M."/>
        </authorList>
    </citation>
    <scope>NUCLEOTIDE SEQUENCE [LARGE SCALE GENOMIC DNA]</scope>
    <source>
        <strain evidence="5 6">TWF696</strain>
    </source>
</reference>